<protein>
    <submittedName>
        <fullName evidence="2">Unannotated protein</fullName>
    </submittedName>
</protein>
<gene>
    <name evidence="2" type="ORF">UFOPK1961_00049</name>
    <name evidence="3" type="ORF">UFOPK3364_00182</name>
</gene>
<feature type="transmembrane region" description="Helical" evidence="1">
    <location>
        <begin position="448"/>
        <end position="467"/>
    </location>
</feature>
<reference evidence="2" key="1">
    <citation type="submission" date="2020-05" db="EMBL/GenBank/DDBJ databases">
        <authorList>
            <person name="Chiriac C."/>
            <person name="Salcher M."/>
            <person name="Ghai R."/>
            <person name="Kavagutti S V."/>
        </authorList>
    </citation>
    <scope>NUCLEOTIDE SEQUENCE</scope>
</reference>
<keyword evidence="1" id="KW-0472">Membrane</keyword>
<evidence type="ECO:0000313" key="3">
    <source>
        <dbReference type="EMBL" id="CAB4859812.1"/>
    </source>
</evidence>
<dbReference type="InterPro" id="IPR046112">
    <property type="entry name" value="DUF6049"/>
</dbReference>
<keyword evidence="1" id="KW-1133">Transmembrane helix</keyword>
<dbReference type="EMBL" id="CAEZVJ010000003">
    <property type="protein sequence ID" value="CAB4621008.1"/>
    <property type="molecule type" value="Genomic_DNA"/>
</dbReference>
<dbReference type="AlphaFoldDB" id="A0A6J6IFX4"/>
<dbReference type="Pfam" id="PF19516">
    <property type="entry name" value="DUF6049"/>
    <property type="match status" value="1"/>
</dbReference>
<proteinExistence type="predicted"/>
<dbReference type="EMBL" id="CAFBLO010000009">
    <property type="protein sequence ID" value="CAB4859812.1"/>
    <property type="molecule type" value="Genomic_DNA"/>
</dbReference>
<accession>A0A6J6IFX4</accession>
<organism evidence="2">
    <name type="scientific">freshwater metagenome</name>
    <dbReference type="NCBI Taxonomy" id="449393"/>
    <lineage>
        <taxon>unclassified sequences</taxon>
        <taxon>metagenomes</taxon>
        <taxon>ecological metagenomes</taxon>
    </lineage>
</organism>
<sequence length="477" mass="50005">MSAVEKVGVRRARVSLAVAAIFALFGFGAAPAEATSRPTFSVLVPIVAPGSLSDLIAADELTALVSRGGSWAQLTSAAISHGATIAIDSRIVSSIEALGPKAPAFVSAWLNSVTRSRPIYLPWGNADPFVIADSGPSYRVSTIQLSEISGVPSADITGWPTGRAGDALSLSIIEKLGFGRLIADDEMFPGLANAYSSDASASIAEAVAPGSEVDPVAVATLLRDSSNSRLALVLPRDPSAIDAKRAVAFLNALDQESESLIRFTPAVVTNDTIANFHDVPSASIGSLMSQHRLDRLVSEMALDPRVITTARLRQLCVVAGLVATSRFPGVVREYTRTAKTYEDFVSFSIGSDFTVLANSAELPLTITNASATDITIIATVNSLSGIVSIPTPNQTIMIPSGSSAQVTVPMISVANGKTSLRATLTTSSGLVISDPVFIEIDVQAQWEGITLVIFIAIVAAIMSIGITRTIRDRRRRS</sequence>
<evidence type="ECO:0000256" key="1">
    <source>
        <dbReference type="SAM" id="Phobius"/>
    </source>
</evidence>
<keyword evidence="1" id="KW-0812">Transmembrane</keyword>
<name>A0A6J6IFX4_9ZZZZ</name>
<evidence type="ECO:0000313" key="2">
    <source>
        <dbReference type="EMBL" id="CAB4621008.1"/>
    </source>
</evidence>